<evidence type="ECO:0000256" key="8">
    <source>
        <dbReference type="SAM" id="Phobius"/>
    </source>
</evidence>
<evidence type="ECO:0000256" key="4">
    <source>
        <dbReference type="ARBA" id="ARBA00022475"/>
    </source>
</evidence>
<evidence type="ECO:0000256" key="6">
    <source>
        <dbReference type="ARBA" id="ARBA00022989"/>
    </source>
</evidence>
<dbReference type="PANTHER" id="PTHR23502">
    <property type="entry name" value="MAJOR FACILITATOR SUPERFAMILY"/>
    <property type="match status" value="1"/>
</dbReference>
<name>A0A0F6R1Q4_9CORY</name>
<dbReference type="SUPFAM" id="SSF103473">
    <property type="entry name" value="MFS general substrate transporter"/>
    <property type="match status" value="1"/>
</dbReference>
<dbReference type="Pfam" id="PF07690">
    <property type="entry name" value="MFS_1"/>
    <property type="match status" value="1"/>
</dbReference>
<dbReference type="InterPro" id="IPR020846">
    <property type="entry name" value="MFS_dom"/>
</dbReference>
<feature type="transmembrane region" description="Helical" evidence="8">
    <location>
        <begin position="310"/>
        <end position="332"/>
    </location>
</feature>
<keyword evidence="12" id="KW-1185">Reference proteome</keyword>
<dbReference type="PANTHER" id="PTHR23502:SF132">
    <property type="entry name" value="POLYAMINE TRANSPORTER 2-RELATED"/>
    <property type="match status" value="1"/>
</dbReference>
<feature type="transmembrane region" description="Helical" evidence="8">
    <location>
        <begin position="344"/>
        <end position="363"/>
    </location>
</feature>
<dbReference type="PROSITE" id="PS50850">
    <property type="entry name" value="MFS"/>
    <property type="match status" value="1"/>
</dbReference>
<evidence type="ECO:0000256" key="2">
    <source>
        <dbReference type="ARBA" id="ARBA00006236"/>
    </source>
</evidence>
<dbReference type="AlphaFoldDB" id="A0A0F6R1Q4"/>
<dbReference type="Gene3D" id="1.20.1720.10">
    <property type="entry name" value="Multidrug resistance protein D"/>
    <property type="match status" value="1"/>
</dbReference>
<feature type="transmembrane region" description="Helical" evidence="8">
    <location>
        <begin position="9"/>
        <end position="28"/>
    </location>
</feature>
<feature type="transmembrane region" description="Helical" evidence="8">
    <location>
        <begin position="79"/>
        <end position="98"/>
    </location>
</feature>
<dbReference type="GO" id="GO:0005886">
    <property type="term" value="C:plasma membrane"/>
    <property type="evidence" value="ECO:0007669"/>
    <property type="project" value="UniProtKB-SubCell"/>
</dbReference>
<gene>
    <name evidence="11" type="primary">bcr</name>
    <name evidence="11" type="ORF">NCTC949_00991</name>
    <name evidence="10" type="ORF">UL82_09335</name>
</gene>
<evidence type="ECO:0000256" key="5">
    <source>
        <dbReference type="ARBA" id="ARBA00022692"/>
    </source>
</evidence>
<feature type="transmembrane region" description="Helical" evidence="8">
    <location>
        <begin position="137"/>
        <end position="155"/>
    </location>
</feature>
<dbReference type="KEGG" id="cku:UL82_09335"/>
<feature type="transmembrane region" description="Helical" evidence="8">
    <location>
        <begin position="167"/>
        <end position="187"/>
    </location>
</feature>
<organism evidence="10 12">
    <name type="scientific">Corynebacterium kutscheri</name>
    <dbReference type="NCBI Taxonomy" id="35755"/>
    <lineage>
        <taxon>Bacteria</taxon>
        <taxon>Bacillati</taxon>
        <taxon>Actinomycetota</taxon>
        <taxon>Actinomycetes</taxon>
        <taxon>Mycobacteriales</taxon>
        <taxon>Corynebacteriaceae</taxon>
        <taxon>Corynebacterium</taxon>
    </lineage>
</organism>
<dbReference type="NCBIfam" id="TIGR00710">
    <property type="entry name" value="efflux_Bcr_CflA"/>
    <property type="match status" value="1"/>
</dbReference>
<feature type="transmembrane region" description="Helical" evidence="8">
    <location>
        <begin position="282"/>
        <end position="304"/>
    </location>
</feature>
<keyword evidence="5 8" id="KW-0812">Transmembrane</keyword>
<dbReference type="Proteomes" id="UP000271380">
    <property type="component" value="Chromosome"/>
</dbReference>
<dbReference type="Proteomes" id="UP000033457">
    <property type="component" value="Chromosome"/>
</dbReference>
<feature type="transmembrane region" description="Helical" evidence="8">
    <location>
        <begin position="369"/>
        <end position="387"/>
    </location>
</feature>
<evidence type="ECO:0000313" key="12">
    <source>
        <dbReference type="Proteomes" id="UP000033457"/>
    </source>
</evidence>
<dbReference type="InterPro" id="IPR011701">
    <property type="entry name" value="MFS"/>
</dbReference>
<dbReference type="RefSeq" id="WP_232009479.1">
    <property type="nucleotide sequence ID" value="NZ_CP011312.1"/>
</dbReference>
<evidence type="ECO:0000256" key="7">
    <source>
        <dbReference type="ARBA" id="ARBA00023136"/>
    </source>
</evidence>
<accession>A0A0F6R1Q4</accession>
<evidence type="ECO:0000313" key="11">
    <source>
        <dbReference type="EMBL" id="VEH06182.1"/>
    </source>
</evidence>
<evidence type="ECO:0000313" key="10">
    <source>
        <dbReference type="EMBL" id="AKE42005.1"/>
    </source>
</evidence>
<keyword evidence="3" id="KW-0813">Transport</keyword>
<comment type="subcellular location">
    <subcellularLocation>
        <location evidence="1">Cell membrane</location>
        <topology evidence="1">Multi-pass membrane protein</topology>
    </subcellularLocation>
</comment>
<dbReference type="InterPro" id="IPR036259">
    <property type="entry name" value="MFS_trans_sf"/>
</dbReference>
<evidence type="ECO:0000313" key="13">
    <source>
        <dbReference type="Proteomes" id="UP000271380"/>
    </source>
</evidence>
<feature type="transmembrane region" description="Helical" evidence="8">
    <location>
        <begin position="104"/>
        <end position="125"/>
    </location>
</feature>
<reference evidence="11 13" key="2">
    <citation type="submission" date="2018-12" db="EMBL/GenBank/DDBJ databases">
        <authorList>
            <consortium name="Pathogen Informatics"/>
        </authorList>
    </citation>
    <scope>NUCLEOTIDE SEQUENCE [LARGE SCALE GENOMIC DNA]</scope>
    <source>
        <strain evidence="11 13">NCTC949</strain>
    </source>
</reference>
<keyword evidence="7 8" id="KW-0472">Membrane</keyword>
<feature type="transmembrane region" description="Helical" evidence="8">
    <location>
        <begin position="48"/>
        <end position="67"/>
    </location>
</feature>
<feature type="transmembrane region" description="Helical" evidence="8">
    <location>
        <begin position="252"/>
        <end position="270"/>
    </location>
</feature>
<feature type="transmembrane region" description="Helical" evidence="8">
    <location>
        <begin position="217"/>
        <end position="237"/>
    </location>
</feature>
<keyword evidence="6 8" id="KW-1133">Transmembrane helix</keyword>
<feature type="domain" description="Major facilitator superfamily (MFS) profile" evidence="9">
    <location>
        <begin position="13"/>
        <end position="389"/>
    </location>
</feature>
<evidence type="ECO:0000256" key="3">
    <source>
        <dbReference type="ARBA" id="ARBA00022448"/>
    </source>
</evidence>
<protein>
    <submittedName>
        <fullName evidence="10">Drug resistance transporter, Bcr/CflA subfamily</fullName>
    </submittedName>
    <submittedName>
        <fullName evidence="11">Major facilitator superfamily permease</fullName>
    </submittedName>
</protein>
<keyword evidence="4" id="KW-1003">Cell membrane</keyword>
<sequence>MSTHSVQKLTVPVLMGLALLAASGPFAIDMYLPTLPELATDLHSTTSTAQLTLSGFMVGMALGQLVIGSLSDGWGRKKFLVGGAVMTLGAVIICALAPTMTVLIIARIFQGLGSGACAVIARSVIPDLATGKEAARSFTLMMIIQGIAPVIAPVIGGLLAEPIGWRGIFWVLAVIASTQTVVAIFVIHESRPPAARTATSVKAIMANYSYVVKNRTFLGYAITFAFGFAAMFCYISASPFVIQNQLGYSTTAYSLFFALNALGMMVGGVINNRLISRVESTILLRNALVIMLVATCLLVVAAYLGLPQWLFFPALFFAIAPTSILMGNATALATGAVRTRAGSAAAVMGCAQFSLAGVLSPLVGNAMSMSIGMVLAIGCALGGLFLARR</sequence>
<evidence type="ECO:0000256" key="1">
    <source>
        <dbReference type="ARBA" id="ARBA00004651"/>
    </source>
</evidence>
<dbReference type="HOGENOM" id="CLU_001265_47_0_11"/>
<comment type="similarity">
    <text evidence="2">Belongs to the major facilitator superfamily. Bcr/CmlA family.</text>
</comment>
<dbReference type="EMBL" id="CP011312">
    <property type="protein sequence ID" value="AKE42005.1"/>
    <property type="molecule type" value="Genomic_DNA"/>
</dbReference>
<dbReference type="InterPro" id="IPR004812">
    <property type="entry name" value="Efflux_drug-R_Bcr/CmlA"/>
</dbReference>
<dbReference type="GO" id="GO:1990961">
    <property type="term" value="P:xenobiotic detoxification by transmembrane export across the plasma membrane"/>
    <property type="evidence" value="ECO:0007669"/>
    <property type="project" value="InterPro"/>
</dbReference>
<proteinExistence type="inferred from homology"/>
<dbReference type="CDD" id="cd17320">
    <property type="entry name" value="MFS_MdfA_MDR_like"/>
    <property type="match status" value="1"/>
</dbReference>
<reference evidence="10 12" key="1">
    <citation type="journal article" date="2015" name="Genome Announc.">
        <title>Complete Genome Sequence of Corynebacterium kutscheri DSM 20755, a Corynebacterial Type Strain with Remarkably Low G+C Content of Chromosomal DNA.</title>
        <authorList>
            <person name="Ruckert C."/>
            <person name="Albersmeier A."/>
            <person name="Winkler A."/>
            <person name="Tauch A."/>
        </authorList>
    </citation>
    <scope>NUCLEOTIDE SEQUENCE [LARGE SCALE GENOMIC DNA]</scope>
    <source>
        <strain evidence="10 12">DSM 20755</strain>
    </source>
</reference>
<dbReference type="EMBL" id="LR134377">
    <property type="protein sequence ID" value="VEH06182.1"/>
    <property type="molecule type" value="Genomic_DNA"/>
</dbReference>
<evidence type="ECO:0000259" key="9">
    <source>
        <dbReference type="PROSITE" id="PS50850"/>
    </source>
</evidence>
<dbReference type="STRING" id="35755.UL82_09335"/>
<dbReference type="GO" id="GO:0042910">
    <property type="term" value="F:xenobiotic transmembrane transporter activity"/>
    <property type="evidence" value="ECO:0007669"/>
    <property type="project" value="InterPro"/>
</dbReference>